<keyword evidence="1" id="KW-0378">Hydrolase</keyword>
<dbReference type="Pfam" id="PF07722">
    <property type="entry name" value="Peptidase_C26"/>
    <property type="match status" value="1"/>
</dbReference>
<dbReference type="PROSITE" id="PS51273">
    <property type="entry name" value="GATASE_TYPE_1"/>
    <property type="match status" value="1"/>
</dbReference>
<dbReference type="EMBL" id="WNJL01000037">
    <property type="protein sequence ID" value="NDU43150.1"/>
    <property type="molecule type" value="Genomic_DNA"/>
</dbReference>
<dbReference type="GO" id="GO:0005829">
    <property type="term" value="C:cytosol"/>
    <property type="evidence" value="ECO:0007669"/>
    <property type="project" value="TreeGrafter"/>
</dbReference>
<dbReference type="SUPFAM" id="SSF52317">
    <property type="entry name" value="Class I glutamine amidotransferase-like"/>
    <property type="match status" value="1"/>
</dbReference>
<reference evidence="1" key="1">
    <citation type="submission" date="2019-11" db="EMBL/GenBank/DDBJ databases">
        <title>Acidithiobacillus ferrianus sp. nov.: a facultatively anaerobic and extremely acidophilic chemolithoautotroph.</title>
        <authorList>
            <person name="Norris P.R."/>
            <person name="Falagan C."/>
            <person name="Moya-Beltran A."/>
            <person name="Castro M."/>
            <person name="Quatrini R."/>
            <person name="Johnson D.B."/>
        </authorList>
    </citation>
    <scope>NUCLEOTIDE SEQUENCE [LARGE SCALE GENOMIC DNA]</scope>
    <source>
        <strain evidence="1">MG</strain>
    </source>
</reference>
<sequence length="237" mass="25621">MQNPPWIGLTTYAIDDKGRYMLPFEYVRAVETAGGIPILLPPGGTPIPALLQRLDGVVLTGGGDINPAIYDGDTQHAQLYGLSETRDRFEFALTKALIHSSIPVLAICRGMQILNIVLGGSLHEHLPDVVGDTLPHRAEPSGPIPHAVQLRPDSALSVLLGDQPLTVASWHHQSIRYLGSGLRISAEASDGTIEAVELGAHPWCIGVQWHPEIVGADSSRQEALWKDFIGSSQNKHF</sequence>
<dbReference type="PANTHER" id="PTHR43235:SF1">
    <property type="entry name" value="GLUTAMINE AMIDOTRANSFERASE PB2B2.05-RELATED"/>
    <property type="match status" value="1"/>
</dbReference>
<dbReference type="InterPro" id="IPR011697">
    <property type="entry name" value="Peptidase_C26"/>
</dbReference>
<dbReference type="InterPro" id="IPR029062">
    <property type="entry name" value="Class_I_gatase-like"/>
</dbReference>
<proteinExistence type="predicted"/>
<dbReference type="RefSeq" id="WP_163098382.1">
    <property type="nucleotide sequence ID" value="NZ_CP127523.1"/>
</dbReference>
<comment type="caution">
    <text evidence="1">The sequence shown here is derived from an EMBL/GenBank/DDBJ whole genome shotgun (WGS) entry which is preliminary data.</text>
</comment>
<dbReference type="InterPro" id="IPR044668">
    <property type="entry name" value="PuuD-like"/>
</dbReference>
<organism evidence="1">
    <name type="scientific">Acidithiobacillus ferrianus</name>
    <dbReference type="NCBI Taxonomy" id="2678518"/>
    <lineage>
        <taxon>Bacteria</taxon>
        <taxon>Pseudomonadati</taxon>
        <taxon>Pseudomonadota</taxon>
        <taxon>Acidithiobacillia</taxon>
        <taxon>Acidithiobacillales</taxon>
        <taxon>Acidithiobacillaceae</taxon>
        <taxon>Acidithiobacillus</taxon>
    </lineage>
</organism>
<accession>A0A845UEZ3</accession>
<evidence type="ECO:0000313" key="1">
    <source>
        <dbReference type="EMBL" id="NDU43150.1"/>
    </source>
</evidence>
<dbReference type="CDD" id="cd01745">
    <property type="entry name" value="GATase1_2"/>
    <property type="match status" value="1"/>
</dbReference>
<dbReference type="GO" id="GO:0006598">
    <property type="term" value="P:polyamine catabolic process"/>
    <property type="evidence" value="ECO:0007669"/>
    <property type="project" value="TreeGrafter"/>
</dbReference>
<dbReference type="AlphaFoldDB" id="A0A845UEZ3"/>
<dbReference type="PANTHER" id="PTHR43235">
    <property type="entry name" value="GLUTAMINE AMIDOTRANSFERASE PB2B2.05-RELATED"/>
    <property type="match status" value="1"/>
</dbReference>
<protein>
    <submittedName>
        <fullName evidence="1">Gamma-glutamyl-gamma-aminobutyrate hydrolase family protein</fullName>
    </submittedName>
</protein>
<name>A0A845UEZ3_9PROT</name>
<gene>
    <name evidence="1" type="ORF">GL267_11060</name>
</gene>
<dbReference type="Gene3D" id="3.40.50.880">
    <property type="match status" value="1"/>
</dbReference>
<dbReference type="GO" id="GO:0033969">
    <property type="term" value="F:gamma-glutamyl-gamma-aminobutyrate hydrolase activity"/>
    <property type="evidence" value="ECO:0007669"/>
    <property type="project" value="TreeGrafter"/>
</dbReference>